<dbReference type="CDD" id="cd02062">
    <property type="entry name" value="Nitro_FMN_reductase"/>
    <property type="match status" value="1"/>
</dbReference>
<sequence>MADPKAFLDVLKGRKSIRSFQARPVDSEVIKKILELATYAPTNCNQQAWNFIVVTDNETKERLVKEAASNTNLRRAPAIIVVTYDGWNYKEAIQGGALAVGHILLAAENFGLGALPMNSYGADTQIKKVLQVPTSETICCFVLLGYPDGRAQAMQPVSRRPVEEVVHWGVFGMRKRPPFTYGPDDWTLETLRMHQRYYCRKTTLGKEMDIMSRDERALVRNTLAAVKTSILDLCSYDGSYVSEFPNVPVQMVDLLSETSLYTKAAAEQQVPQKIRQHIFSVYDEQASTLASQPVQTVTMIYKLERLPAPLRSEMFSKAYATLEQGGEFIIFSRKSNPFLNLFFFIVKILFGNDVRKTGMYAFFGPYQPIRVSHTLTLLRRAGFTSIDWTGYFPVPPFYEQVYQMFLQYRKSEGSSYLHRETRLTVVSRLLSALFSFQGFMRVGRAGSVVVIRCQK</sequence>
<dbReference type="AlphaFoldDB" id="A0A1G2K5C8"/>
<protein>
    <recommendedName>
        <fullName evidence="3">Nitroreductase domain-containing protein</fullName>
    </recommendedName>
</protein>
<evidence type="ECO:0000313" key="5">
    <source>
        <dbReference type="Proteomes" id="UP000177152"/>
    </source>
</evidence>
<reference evidence="4 5" key="1">
    <citation type="journal article" date="2016" name="Nat. Commun.">
        <title>Thousands of microbial genomes shed light on interconnected biogeochemical processes in an aquifer system.</title>
        <authorList>
            <person name="Anantharaman K."/>
            <person name="Brown C.T."/>
            <person name="Hug L.A."/>
            <person name="Sharon I."/>
            <person name="Castelle C.J."/>
            <person name="Probst A.J."/>
            <person name="Thomas B.C."/>
            <person name="Singh A."/>
            <person name="Wilkins M.J."/>
            <person name="Karaoz U."/>
            <person name="Brodie E.L."/>
            <person name="Williams K.H."/>
            <person name="Hubbard S.S."/>
            <person name="Banfield J.F."/>
        </authorList>
    </citation>
    <scope>NUCLEOTIDE SEQUENCE [LARGE SCALE GENOMIC DNA]</scope>
</reference>
<dbReference type="InterPro" id="IPR029063">
    <property type="entry name" value="SAM-dependent_MTases_sf"/>
</dbReference>
<organism evidence="4 5">
    <name type="scientific">Candidatus Sungbacteria bacterium RIFCSPHIGHO2_01_FULL_47_32</name>
    <dbReference type="NCBI Taxonomy" id="1802264"/>
    <lineage>
        <taxon>Bacteria</taxon>
        <taxon>Candidatus Sungiibacteriota</taxon>
    </lineage>
</organism>
<dbReference type="SUPFAM" id="SSF53335">
    <property type="entry name" value="S-adenosyl-L-methionine-dependent methyltransferases"/>
    <property type="match status" value="1"/>
</dbReference>
<feature type="domain" description="Nitroreductase" evidence="3">
    <location>
        <begin position="11"/>
        <end position="69"/>
    </location>
</feature>
<dbReference type="Gene3D" id="3.40.109.10">
    <property type="entry name" value="NADH Oxidase"/>
    <property type="match status" value="1"/>
</dbReference>
<dbReference type="Pfam" id="PF00881">
    <property type="entry name" value="Nitroreductase"/>
    <property type="match status" value="1"/>
</dbReference>
<gene>
    <name evidence="4" type="ORF">A2633_01340</name>
</gene>
<dbReference type="InterPro" id="IPR029479">
    <property type="entry name" value="Nitroreductase"/>
</dbReference>
<dbReference type="InterPro" id="IPR000415">
    <property type="entry name" value="Nitroreductase-like"/>
</dbReference>
<dbReference type="PANTHER" id="PTHR43673">
    <property type="entry name" value="NAD(P)H NITROREDUCTASE YDGI-RELATED"/>
    <property type="match status" value="1"/>
</dbReference>
<dbReference type="EMBL" id="MHQC01000032">
    <property type="protein sequence ID" value="OGZ94644.1"/>
    <property type="molecule type" value="Genomic_DNA"/>
</dbReference>
<evidence type="ECO:0000259" key="3">
    <source>
        <dbReference type="Pfam" id="PF00881"/>
    </source>
</evidence>
<evidence type="ECO:0000256" key="1">
    <source>
        <dbReference type="ARBA" id="ARBA00007118"/>
    </source>
</evidence>
<dbReference type="SUPFAM" id="SSF55469">
    <property type="entry name" value="FMN-dependent nitroreductase-like"/>
    <property type="match status" value="1"/>
</dbReference>
<accession>A0A1G2K5C8</accession>
<dbReference type="Gene3D" id="3.40.50.150">
    <property type="entry name" value="Vaccinia Virus protein VP39"/>
    <property type="match status" value="1"/>
</dbReference>
<evidence type="ECO:0000256" key="2">
    <source>
        <dbReference type="ARBA" id="ARBA00023002"/>
    </source>
</evidence>
<evidence type="ECO:0000313" key="4">
    <source>
        <dbReference type="EMBL" id="OGZ94644.1"/>
    </source>
</evidence>
<dbReference type="GO" id="GO:0016491">
    <property type="term" value="F:oxidoreductase activity"/>
    <property type="evidence" value="ECO:0007669"/>
    <property type="project" value="UniProtKB-KW"/>
</dbReference>
<keyword evidence="2" id="KW-0560">Oxidoreductase</keyword>
<proteinExistence type="inferred from homology"/>
<name>A0A1G2K5C8_9BACT</name>
<dbReference type="PANTHER" id="PTHR43673:SF10">
    <property type="entry name" value="NADH DEHYDROGENASE_NAD(P)H NITROREDUCTASE XCC3605-RELATED"/>
    <property type="match status" value="1"/>
</dbReference>
<comment type="caution">
    <text evidence="4">The sequence shown here is derived from an EMBL/GenBank/DDBJ whole genome shotgun (WGS) entry which is preliminary data.</text>
</comment>
<comment type="similarity">
    <text evidence="1">Belongs to the nitroreductase family.</text>
</comment>
<dbReference type="Proteomes" id="UP000177152">
    <property type="component" value="Unassembled WGS sequence"/>
</dbReference>